<accession>A0A166D7Z6</accession>
<dbReference type="Pfam" id="PF00590">
    <property type="entry name" value="TP_methylase"/>
    <property type="match status" value="1"/>
</dbReference>
<dbReference type="GO" id="GO:0032259">
    <property type="term" value="P:methylation"/>
    <property type="evidence" value="ECO:0007669"/>
    <property type="project" value="UniProtKB-KW"/>
</dbReference>
<dbReference type="InterPro" id="IPR035996">
    <property type="entry name" value="4pyrrol_Methylase_sf"/>
</dbReference>
<keyword evidence="3" id="KW-0169">Cobalamin biosynthesis</keyword>
<dbReference type="NCBIfam" id="TIGR01467">
    <property type="entry name" value="cobI_cbiL"/>
    <property type="match status" value="1"/>
</dbReference>
<proteinExistence type="inferred from homology"/>
<dbReference type="GO" id="GO:0009236">
    <property type="term" value="P:cobalamin biosynthetic process"/>
    <property type="evidence" value="ECO:0007669"/>
    <property type="project" value="UniProtKB-UniRule"/>
</dbReference>
<dbReference type="PROSITE" id="PS00840">
    <property type="entry name" value="SUMT_2"/>
    <property type="match status" value="1"/>
</dbReference>
<dbReference type="RefSeq" id="WP_067089312.1">
    <property type="nucleotide sequence ID" value="NZ_LWMV01000042.1"/>
</dbReference>
<dbReference type="Gene3D" id="3.30.950.10">
    <property type="entry name" value="Methyltransferase, Cobalt-precorrin-4 Transmethylase, Domain 2"/>
    <property type="match status" value="1"/>
</dbReference>
<dbReference type="EMBL" id="LWMV01000042">
    <property type="protein sequence ID" value="KZX15300.1"/>
    <property type="molecule type" value="Genomic_DNA"/>
</dbReference>
<dbReference type="InterPro" id="IPR014777">
    <property type="entry name" value="4pyrrole_Mease_sub1"/>
</dbReference>
<dbReference type="InterPro" id="IPR014776">
    <property type="entry name" value="4pyrrole_Mease_sub2"/>
</dbReference>
<evidence type="ECO:0000256" key="4">
    <source>
        <dbReference type="ARBA" id="ARBA00022603"/>
    </source>
</evidence>
<dbReference type="AlphaFoldDB" id="A0A166D7Z6"/>
<evidence type="ECO:0000313" key="10">
    <source>
        <dbReference type="EMBL" id="KZX15300.1"/>
    </source>
</evidence>
<evidence type="ECO:0000259" key="9">
    <source>
        <dbReference type="Pfam" id="PF00590"/>
    </source>
</evidence>
<evidence type="ECO:0000256" key="5">
    <source>
        <dbReference type="ARBA" id="ARBA00022679"/>
    </source>
</evidence>
<comment type="pathway">
    <text evidence="1">Cofactor biosynthesis; adenosylcobalamin biosynthesis.</text>
</comment>
<evidence type="ECO:0000256" key="6">
    <source>
        <dbReference type="ARBA" id="ARBA00022691"/>
    </source>
</evidence>
<dbReference type="CDD" id="cd11645">
    <property type="entry name" value="Precorrin_2_C20_MT"/>
    <property type="match status" value="1"/>
</dbReference>
<dbReference type="STRING" id="49547.MBCUR_02970"/>
<dbReference type="SUPFAM" id="SSF53790">
    <property type="entry name" value="Tetrapyrrole methylase"/>
    <property type="match status" value="1"/>
</dbReference>
<dbReference type="InterPro" id="IPR003043">
    <property type="entry name" value="Uropor_MeTrfase_CS"/>
</dbReference>
<dbReference type="PANTHER" id="PTHR43467">
    <property type="entry name" value="COBALT-PRECORRIN-2 C(20)-METHYLTRANSFERASE"/>
    <property type="match status" value="1"/>
</dbReference>
<sequence length="233" mass="26100">MNNGTKKIGKLFGIGVGPGDSELLTLKALKILKEVDVICSPRASRDQDSTAFSIVFPLISDIVDDIDIISPVFPMKEDEKELESYWDEASNLIALKLDEGLNVAFITLGDPSIYSTFAYIHKRLKNSYEIEMIPGITSFTSCASNINEILVEKDEILIVVPKVDEKFEDFLINGDSIVLMKPSRNMKSIDKIKDKINAEVYTVKNSSKENQEIIKGFSSDKSYFMTSILKLKK</sequence>
<organism evidence="10 11">
    <name type="scientific">Methanobrevibacter curvatus</name>
    <dbReference type="NCBI Taxonomy" id="49547"/>
    <lineage>
        <taxon>Archaea</taxon>
        <taxon>Methanobacteriati</taxon>
        <taxon>Methanobacteriota</taxon>
        <taxon>Methanomada group</taxon>
        <taxon>Methanobacteria</taxon>
        <taxon>Methanobacteriales</taxon>
        <taxon>Methanobacteriaceae</taxon>
        <taxon>Methanobrevibacter</taxon>
    </lineage>
</organism>
<dbReference type="OrthoDB" id="23546at2157"/>
<evidence type="ECO:0000256" key="7">
    <source>
        <dbReference type="PIRNR" id="PIRNR036427"/>
    </source>
</evidence>
<dbReference type="Proteomes" id="UP000077245">
    <property type="component" value="Unassembled WGS sequence"/>
</dbReference>
<dbReference type="Gene3D" id="3.40.1010.10">
    <property type="entry name" value="Cobalt-precorrin-4 Transmethylase, Domain 1"/>
    <property type="match status" value="1"/>
</dbReference>
<evidence type="ECO:0000256" key="3">
    <source>
        <dbReference type="ARBA" id="ARBA00022573"/>
    </source>
</evidence>
<keyword evidence="6" id="KW-0949">S-adenosyl-L-methionine</keyword>
<keyword evidence="5 8" id="KW-0808">Transferase</keyword>
<dbReference type="PANTHER" id="PTHR43467:SF2">
    <property type="entry name" value="COBALT-PRECORRIN-2 C(20)-METHYLTRANSFERASE"/>
    <property type="match status" value="1"/>
</dbReference>
<dbReference type="InterPro" id="IPR012382">
    <property type="entry name" value="CobI/CbiL"/>
</dbReference>
<dbReference type="UniPathway" id="UPA00148"/>
<evidence type="ECO:0000256" key="8">
    <source>
        <dbReference type="RuleBase" id="RU003960"/>
    </source>
</evidence>
<feature type="domain" description="Tetrapyrrole methylase" evidence="9">
    <location>
        <begin position="10"/>
        <end position="216"/>
    </location>
</feature>
<evidence type="ECO:0000256" key="2">
    <source>
        <dbReference type="ARBA" id="ARBA00005879"/>
    </source>
</evidence>
<evidence type="ECO:0000313" key="11">
    <source>
        <dbReference type="Proteomes" id="UP000077245"/>
    </source>
</evidence>
<reference evidence="10 11" key="1">
    <citation type="submission" date="2016-04" db="EMBL/GenBank/DDBJ databases">
        <title>Genome sequence of Methanobrevibacter curvatus DSM 11111.</title>
        <authorList>
            <person name="Poehlein A."/>
            <person name="Seedorf H."/>
            <person name="Daniel R."/>
        </authorList>
    </citation>
    <scope>NUCLEOTIDE SEQUENCE [LARGE SCALE GENOMIC DNA]</scope>
    <source>
        <strain evidence="10 11">DSM 11111</strain>
    </source>
</reference>
<keyword evidence="11" id="KW-1185">Reference proteome</keyword>
<dbReference type="GO" id="GO:0043781">
    <property type="term" value="F:cobalt-factor II C20-methyltransferase activity"/>
    <property type="evidence" value="ECO:0007669"/>
    <property type="project" value="UniProtKB-EC"/>
</dbReference>
<dbReference type="InterPro" id="IPR000878">
    <property type="entry name" value="4pyrrol_Mease"/>
</dbReference>
<dbReference type="PATRIC" id="fig|49547.3.peg.312"/>
<protein>
    <submittedName>
        <fullName evidence="10">Cobalt-precorrin-2 C(20)-methyltransferase</fullName>
        <ecNumber evidence="10">2.1.1.151</ecNumber>
    </submittedName>
</protein>
<gene>
    <name evidence="10" type="primary">cbiL</name>
    <name evidence="10" type="ORF">MBCUR_02970</name>
</gene>
<dbReference type="EC" id="2.1.1.151" evidence="10"/>
<comment type="similarity">
    <text evidence="2 7 8">Belongs to the precorrin methyltransferase family.</text>
</comment>
<name>A0A166D7Z6_9EURY</name>
<comment type="caution">
    <text evidence="10">The sequence shown here is derived from an EMBL/GenBank/DDBJ whole genome shotgun (WGS) entry which is preliminary data.</text>
</comment>
<dbReference type="PIRSF" id="PIRSF036427">
    <property type="entry name" value="Precrrn-2_mtase"/>
    <property type="match status" value="1"/>
</dbReference>
<keyword evidence="4 8" id="KW-0489">Methyltransferase</keyword>
<evidence type="ECO:0000256" key="1">
    <source>
        <dbReference type="ARBA" id="ARBA00004953"/>
    </source>
</evidence>
<dbReference type="GO" id="GO:0030788">
    <property type="term" value="F:precorrin-2 C20-methyltransferase activity"/>
    <property type="evidence" value="ECO:0007669"/>
    <property type="project" value="InterPro"/>
</dbReference>
<dbReference type="InterPro" id="IPR006364">
    <property type="entry name" value="CobI/CbiL/CobIJ_dom"/>
</dbReference>